<keyword evidence="1" id="KW-0862">Zinc</keyword>
<sequence>MKTPSRTDIRHECGDTYYNRGASYQRHGAVLELQIKREAANEVFFEASTRGSSTQPYQQEVHLQYHGKHCRVEGFCSCPVYYNCKHVVAACLEFIEKKRQQPVAGEGLSQWLRNLENSAPKSNPNAHEEMGEFLAFVLVPGTQPLEYDVEFKVVRRLKNGLLGKSRTPQTHTLIHAYNKPRYIKAGDEEIIELIRISQGNAWNHFPLRGPAGALALEKMVRAGRCFLLELDDECHAQWDDHKRQMQLKWQPHPSGALELKVGVEDGGRIALMDPVSFIDTDSNTVGRLETGNFNLAQIRQLMRAPLLGETEARQLSRELLLEHPGLALPPPVELPVTRVENAIPTPQLILHKGDTPYGITQLAELRFDYDGHGILPIPVAETSVSDNEQQLIQIHRDLEAESKAADTLESLGFRFLILDDNRLAAFVAADSLVEAAGLWKTFLDEALPELEEQGWQILVDESF</sequence>
<dbReference type="EMBL" id="DRLF01000224">
    <property type="protein sequence ID" value="HEC06463.1"/>
    <property type="molecule type" value="Genomic_DNA"/>
</dbReference>
<dbReference type="AlphaFoldDB" id="A0A831RY03"/>
<dbReference type="GO" id="GO:0008270">
    <property type="term" value="F:zinc ion binding"/>
    <property type="evidence" value="ECO:0007669"/>
    <property type="project" value="UniProtKB-KW"/>
</dbReference>
<protein>
    <recommendedName>
        <fullName evidence="2">SWIM-type domain-containing protein</fullName>
    </recommendedName>
</protein>
<organism evidence="3">
    <name type="scientific">Thiolapillus brandeum</name>
    <dbReference type="NCBI Taxonomy" id="1076588"/>
    <lineage>
        <taxon>Bacteria</taxon>
        <taxon>Pseudomonadati</taxon>
        <taxon>Pseudomonadota</taxon>
        <taxon>Gammaproteobacteria</taxon>
        <taxon>Chromatiales</taxon>
        <taxon>Sedimenticolaceae</taxon>
        <taxon>Thiolapillus</taxon>
    </lineage>
</organism>
<keyword evidence="1" id="KW-0479">Metal-binding</keyword>
<dbReference type="PROSITE" id="PS50966">
    <property type="entry name" value="ZF_SWIM"/>
    <property type="match status" value="1"/>
</dbReference>
<reference evidence="3" key="1">
    <citation type="journal article" date="2020" name="mSystems">
        <title>Genome- and Community-Level Interaction Insights into Carbon Utilization and Element Cycling Functions of Hydrothermarchaeota in Hydrothermal Sediment.</title>
        <authorList>
            <person name="Zhou Z."/>
            <person name="Liu Y."/>
            <person name="Xu W."/>
            <person name="Pan J."/>
            <person name="Luo Z.H."/>
            <person name="Li M."/>
        </authorList>
    </citation>
    <scope>NUCLEOTIDE SEQUENCE [LARGE SCALE GENOMIC DNA]</scope>
    <source>
        <strain evidence="3">HyVt-458</strain>
    </source>
</reference>
<dbReference type="InterPro" id="IPR007527">
    <property type="entry name" value="Znf_SWIM"/>
</dbReference>
<gene>
    <name evidence="3" type="ORF">ENJ12_06410</name>
</gene>
<evidence type="ECO:0000256" key="1">
    <source>
        <dbReference type="PROSITE-ProRule" id="PRU00325"/>
    </source>
</evidence>
<feature type="domain" description="SWIM-type" evidence="2">
    <location>
        <begin position="61"/>
        <end position="95"/>
    </location>
</feature>
<feature type="non-terminal residue" evidence="3">
    <location>
        <position position="463"/>
    </location>
</feature>
<keyword evidence="1" id="KW-0863">Zinc-finger</keyword>
<dbReference type="Pfam" id="PF04434">
    <property type="entry name" value="SWIM"/>
    <property type="match status" value="1"/>
</dbReference>
<comment type="caution">
    <text evidence="3">The sequence shown here is derived from an EMBL/GenBank/DDBJ whole genome shotgun (WGS) entry which is preliminary data.</text>
</comment>
<name>A0A831RY03_9GAMM</name>
<evidence type="ECO:0000313" key="3">
    <source>
        <dbReference type="EMBL" id="HEC06463.1"/>
    </source>
</evidence>
<accession>A0A831RY03</accession>
<dbReference type="Proteomes" id="UP000886339">
    <property type="component" value="Unassembled WGS sequence"/>
</dbReference>
<evidence type="ECO:0000259" key="2">
    <source>
        <dbReference type="PROSITE" id="PS50966"/>
    </source>
</evidence>
<proteinExistence type="predicted"/>